<dbReference type="Proteomes" id="UP000198866">
    <property type="component" value="Unassembled WGS sequence"/>
</dbReference>
<dbReference type="GO" id="GO:0015677">
    <property type="term" value="P:copper ion import"/>
    <property type="evidence" value="ECO:0007669"/>
    <property type="project" value="TreeGrafter"/>
</dbReference>
<dbReference type="GO" id="GO:0070967">
    <property type="term" value="F:coenzyme F420 binding"/>
    <property type="evidence" value="ECO:0007669"/>
    <property type="project" value="InterPro"/>
</dbReference>
<dbReference type="SUPFAM" id="SSF51735">
    <property type="entry name" value="NAD(P)-binding Rossmann-fold domains"/>
    <property type="match status" value="1"/>
</dbReference>
<reference evidence="4" key="1">
    <citation type="submission" date="2016-10" db="EMBL/GenBank/DDBJ databases">
        <authorList>
            <person name="Varghese N."/>
            <person name="Submissions S."/>
        </authorList>
    </citation>
    <scope>NUCLEOTIDE SEQUENCE [LARGE SCALE GENOMIC DNA]</scope>
    <source>
        <strain evidence="4">LMG 26031</strain>
    </source>
</reference>
<dbReference type="Gene3D" id="3.40.50.720">
    <property type="entry name" value="NAD(P)-binding Rossmann-like Domain"/>
    <property type="match status" value="1"/>
</dbReference>
<dbReference type="GO" id="GO:0052851">
    <property type="term" value="F:ferric-chelate reductase (NADPH) activity"/>
    <property type="evidence" value="ECO:0007669"/>
    <property type="project" value="TreeGrafter"/>
</dbReference>
<evidence type="ECO:0000256" key="1">
    <source>
        <dbReference type="ARBA" id="ARBA00023002"/>
    </source>
</evidence>
<dbReference type="GO" id="GO:0050661">
    <property type="term" value="F:NADP binding"/>
    <property type="evidence" value="ECO:0007669"/>
    <property type="project" value="InterPro"/>
</dbReference>
<dbReference type="NCBIfam" id="TIGR01915">
    <property type="entry name" value="npdG"/>
    <property type="match status" value="1"/>
</dbReference>
<keyword evidence="1" id="KW-0560">Oxidoreductase</keyword>
<feature type="domain" description="Pyrroline-5-carboxylate reductase catalytic N-terminal" evidence="2">
    <location>
        <begin position="8"/>
        <end position="105"/>
    </location>
</feature>
<proteinExistence type="predicted"/>
<dbReference type="InterPro" id="IPR036291">
    <property type="entry name" value="NAD(P)-bd_dom_sf"/>
</dbReference>
<dbReference type="GO" id="GO:0005886">
    <property type="term" value="C:plasma membrane"/>
    <property type="evidence" value="ECO:0007669"/>
    <property type="project" value="TreeGrafter"/>
</dbReference>
<name>A0A1H7E133_9BURK</name>
<evidence type="ECO:0000313" key="4">
    <source>
        <dbReference type="Proteomes" id="UP000198866"/>
    </source>
</evidence>
<dbReference type="STRING" id="667676.SAMN05192539_10395"/>
<dbReference type="GO" id="GO:0006740">
    <property type="term" value="P:NADPH regeneration"/>
    <property type="evidence" value="ECO:0007669"/>
    <property type="project" value="InterPro"/>
</dbReference>
<evidence type="ECO:0000313" key="3">
    <source>
        <dbReference type="EMBL" id="SEK07568.1"/>
    </source>
</evidence>
<protein>
    <submittedName>
        <fullName evidence="3">Reduced coenzyme F420:NADP oxidoreductase</fullName>
    </submittedName>
</protein>
<dbReference type="AlphaFoldDB" id="A0A1H7E133"/>
<keyword evidence="4" id="KW-1185">Reference proteome</keyword>
<dbReference type="PANTHER" id="PTHR14239:SF0">
    <property type="entry name" value="F420-DEPENDENT NADP REDUCTASE"/>
    <property type="match status" value="1"/>
</dbReference>
<dbReference type="PANTHER" id="PTHR14239">
    <property type="entry name" value="DUDULIN-RELATED"/>
    <property type="match status" value="1"/>
</dbReference>
<dbReference type="InterPro" id="IPR028939">
    <property type="entry name" value="P5C_Rdtase_cat_N"/>
</dbReference>
<dbReference type="Pfam" id="PF03807">
    <property type="entry name" value="F420_oxidored"/>
    <property type="match status" value="1"/>
</dbReference>
<dbReference type="EMBL" id="FNYE01000039">
    <property type="protein sequence ID" value="SEK07568.1"/>
    <property type="molecule type" value="Genomic_DNA"/>
</dbReference>
<dbReference type="RefSeq" id="WP_090872666.1">
    <property type="nucleotide sequence ID" value="NZ_FNYE01000039.1"/>
</dbReference>
<accession>A0A1H7E133</accession>
<sequence>MVQQEKPTIAVLGGTGNEGSGLALRWAQAGYRVIIGSRNAEKAARVCAELNDVLGRAALTWQDNPTAAQAADIVVLTVPYAAARATADEVRSSLGGKILIDATVPLVPPKVARVQLPEGGSAVAQMQAHLGADARVVAAFQNVSAHHLRDLAHEVECDVLVCGDDIDARDTVIGLARAIGLRAYHAGPICNAAAAEALTSVLIAINSRYKIPGAGIRITGFQADPHAHEQ</sequence>
<dbReference type="OrthoDB" id="9801773at2"/>
<organism evidence="3 4">
    <name type="scientific">Paraburkholderia diazotrophica</name>
    <dbReference type="NCBI Taxonomy" id="667676"/>
    <lineage>
        <taxon>Bacteria</taxon>
        <taxon>Pseudomonadati</taxon>
        <taxon>Pseudomonadota</taxon>
        <taxon>Betaproteobacteria</taxon>
        <taxon>Burkholderiales</taxon>
        <taxon>Burkholderiaceae</taxon>
        <taxon>Paraburkholderia</taxon>
    </lineage>
</organism>
<dbReference type="GO" id="GO:0008823">
    <property type="term" value="F:cupric reductase (NADH) activity"/>
    <property type="evidence" value="ECO:0007669"/>
    <property type="project" value="TreeGrafter"/>
</dbReference>
<gene>
    <name evidence="3" type="ORF">SAMN05192539_10395</name>
</gene>
<dbReference type="GO" id="GO:0016651">
    <property type="term" value="F:oxidoreductase activity, acting on NAD(P)H"/>
    <property type="evidence" value="ECO:0007669"/>
    <property type="project" value="InterPro"/>
</dbReference>
<dbReference type="InterPro" id="IPR051267">
    <property type="entry name" value="STEAP_metalloreductase"/>
</dbReference>
<evidence type="ECO:0000259" key="2">
    <source>
        <dbReference type="Pfam" id="PF03807"/>
    </source>
</evidence>
<dbReference type="InterPro" id="IPR010185">
    <property type="entry name" value="NpdG"/>
</dbReference>